<name>A0A1W2H183_9BACT</name>
<reference evidence="2" key="1">
    <citation type="submission" date="2017-04" db="EMBL/GenBank/DDBJ databases">
        <authorList>
            <person name="Varghese N."/>
            <person name="Submissions S."/>
        </authorList>
    </citation>
    <scope>NUCLEOTIDE SEQUENCE [LARGE SCALE GENOMIC DNA]</scope>
    <source>
        <strain evidence="2">DSM 16537</strain>
    </source>
</reference>
<accession>A0A1W2H183</accession>
<gene>
    <name evidence="1" type="ORF">SAMN00777080_1068</name>
</gene>
<organism evidence="1 2">
    <name type="scientific">Aquiflexum balticum DSM 16537</name>
    <dbReference type="NCBI Taxonomy" id="758820"/>
    <lineage>
        <taxon>Bacteria</taxon>
        <taxon>Pseudomonadati</taxon>
        <taxon>Bacteroidota</taxon>
        <taxon>Cytophagia</taxon>
        <taxon>Cytophagales</taxon>
        <taxon>Cyclobacteriaceae</taxon>
        <taxon>Aquiflexum</taxon>
    </lineage>
</organism>
<dbReference type="STRING" id="758820.SAMN00777080_1068"/>
<dbReference type="PANTHER" id="PTHR38471:SF2">
    <property type="entry name" value="FOUR HELIX BUNDLE PROTEIN"/>
    <property type="match status" value="1"/>
</dbReference>
<protein>
    <submittedName>
        <fullName evidence="1">Four helix bundle protein</fullName>
    </submittedName>
</protein>
<dbReference type="RefSeq" id="WP_084119310.1">
    <property type="nucleotide sequence ID" value="NZ_LT838813.1"/>
</dbReference>
<evidence type="ECO:0000313" key="1">
    <source>
        <dbReference type="EMBL" id="SMD42514.1"/>
    </source>
</evidence>
<dbReference type="SUPFAM" id="SSF158446">
    <property type="entry name" value="IVS-encoded protein-like"/>
    <property type="match status" value="1"/>
</dbReference>
<dbReference type="Proteomes" id="UP000192333">
    <property type="component" value="Chromosome I"/>
</dbReference>
<keyword evidence="2" id="KW-1185">Reference proteome</keyword>
<evidence type="ECO:0000313" key="2">
    <source>
        <dbReference type="Proteomes" id="UP000192333"/>
    </source>
</evidence>
<dbReference type="Pfam" id="PF05635">
    <property type="entry name" value="23S_rRNA_IVP"/>
    <property type="match status" value="1"/>
</dbReference>
<sequence>MKPKHNFKNLKVWQKSVDLAVKVYHITKEFPSEEKFGMTSQMRRASVSIPSNIAEGTAKSTSKSFVNSLDISLGESYELETQAIIANLVGLLDKEQFTSLESDISEVQRMINGFISTVESNPF</sequence>
<dbReference type="PANTHER" id="PTHR38471">
    <property type="entry name" value="FOUR HELIX BUNDLE PROTEIN"/>
    <property type="match status" value="1"/>
</dbReference>
<dbReference type="EMBL" id="LT838813">
    <property type="protein sequence ID" value="SMD42514.1"/>
    <property type="molecule type" value="Genomic_DNA"/>
</dbReference>
<dbReference type="Gene3D" id="1.20.1440.60">
    <property type="entry name" value="23S rRNA-intervening sequence"/>
    <property type="match status" value="1"/>
</dbReference>
<dbReference type="CDD" id="cd16377">
    <property type="entry name" value="23S_rRNA_IVP_like"/>
    <property type="match status" value="1"/>
</dbReference>
<dbReference type="AlphaFoldDB" id="A0A1W2H183"/>
<dbReference type="NCBIfam" id="TIGR02436">
    <property type="entry name" value="four helix bundle protein"/>
    <property type="match status" value="1"/>
</dbReference>
<dbReference type="InterPro" id="IPR036583">
    <property type="entry name" value="23S_rRNA_IVS_sf"/>
</dbReference>
<dbReference type="OrthoDB" id="9811959at2"/>
<dbReference type="InterPro" id="IPR012657">
    <property type="entry name" value="23S_rRNA-intervening_sequence"/>
</dbReference>
<proteinExistence type="predicted"/>